<gene>
    <name evidence="3" type="ORF">FKW77_002165</name>
</gene>
<dbReference type="EMBL" id="CP042192">
    <property type="protein sequence ID" value="QDS72620.1"/>
    <property type="molecule type" value="Genomic_DNA"/>
</dbReference>
<keyword evidence="4" id="KW-1185">Reference proteome</keyword>
<protein>
    <recommendedName>
        <fullName evidence="2">DUF7907 domain-containing protein</fullName>
    </recommendedName>
</protein>
<sequence length="254" mass="29076">MPSSKYTTSAHSEEEDTEQEHSEQEEEQEGEEAEEQPYQFFIRTGPHPSTKSSASRFNSYYLRHASHGSNAVILALNPPKFMYSEMDESSTDAPNSRNSSRSRQSSGTQSQARYSERHGHAFGGDVKGGKLIFKSWKSKDKGKEWRFHLKGLKEFGSQSEKRNREMWAPVEIVEKDTDDDEGGDGDDGFSFALHKNGMEEVLVHKEVKGFIVCEWTLGYPQLFWLTDAFEEGKLPEFCQRVLLIREDFEVELVD</sequence>
<evidence type="ECO:0000256" key="1">
    <source>
        <dbReference type="SAM" id="MobiDB-lite"/>
    </source>
</evidence>
<dbReference type="Proteomes" id="UP000316270">
    <property type="component" value="Chromosome 8"/>
</dbReference>
<feature type="region of interest" description="Disordered" evidence="1">
    <location>
        <begin position="85"/>
        <end position="122"/>
    </location>
</feature>
<evidence type="ECO:0000259" key="2">
    <source>
        <dbReference type="Pfam" id="PF25484"/>
    </source>
</evidence>
<feature type="domain" description="DUF7907" evidence="2">
    <location>
        <begin position="118"/>
        <end position="246"/>
    </location>
</feature>
<dbReference type="Pfam" id="PF25484">
    <property type="entry name" value="DUF7907"/>
    <property type="match status" value="1"/>
</dbReference>
<feature type="compositionally biased region" description="Polar residues" evidence="1">
    <location>
        <begin position="1"/>
        <end position="10"/>
    </location>
</feature>
<dbReference type="OrthoDB" id="3518533at2759"/>
<accession>A0A517LAG0</accession>
<feature type="region of interest" description="Disordered" evidence="1">
    <location>
        <begin position="1"/>
        <end position="54"/>
    </location>
</feature>
<proteinExistence type="predicted"/>
<feature type="compositionally biased region" description="Low complexity" evidence="1">
    <location>
        <begin position="96"/>
        <end position="111"/>
    </location>
</feature>
<name>A0A517LAG0_9PEZI</name>
<evidence type="ECO:0000313" key="4">
    <source>
        <dbReference type="Proteomes" id="UP000316270"/>
    </source>
</evidence>
<dbReference type="AlphaFoldDB" id="A0A517LAG0"/>
<dbReference type="InterPro" id="IPR057229">
    <property type="entry name" value="DUF7907"/>
</dbReference>
<reference evidence="3 4" key="1">
    <citation type="submission" date="2019-07" db="EMBL/GenBank/DDBJ databases">
        <title>Finished genome of Venturia effusa.</title>
        <authorList>
            <person name="Young C.A."/>
            <person name="Cox M.P."/>
            <person name="Ganley A.R.D."/>
            <person name="David W.J."/>
        </authorList>
    </citation>
    <scope>NUCLEOTIDE SEQUENCE [LARGE SCALE GENOMIC DNA]</scope>
    <source>
        <strain evidence="4">albino</strain>
    </source>
</reference>
<feature type="compositionally biased region" description="Acidic residues" evidence="1">
    <location>
        <begin position="13"/>
        <end position="35"/>
    </location>
</feature>
<organism evidence="3 4">
    <name type="scientific">Venturia effusa</name>
    <dbReference type="NCBI Taxonomy" id="50376"/>
    <lineage>
        <taxon>Eukaryota</taxon>
        <taxon>Fungi</taxon>
        <taxon>Dikarya</taxon>
        <taxon>Ascomycota</taxon>
        <taxon>Pezizomycotina</taxon>
        <taxon>Dothideomycetes</taxon>
        <taxon>Pleosporomycetidae</taxon>
        <taxon>Venturiales</taxon>
        <taxon>Venturiaceae</taxon>
        <taxon>Venturia</taxon>
    </lineage>
</organism>
<evidence type="ECO:0000313" key="3">
    <source>
        <dbReference type="EMBL" id="QDS72620.1"/>
    </source>
</evidence>